<dbReference type="Proteomes" id="UP000193495">
    <property type="component" value="Unassembled WGS sequence"/>
</dbReference>
<reference evidence="2 3" key="1">
    <citation type="submission" date="2017-03" db="EMBL/GenBank/DDBJ databases">
        <authorList>
            <person name="Afonso C.L."/>
            <person name="Miller P.J."/>
            <person name="Scott M.A."/>
            <person name="Spackman E."/>
            <person name="Goraichik I."/>
            <person name="Dimitrov K.M."/>
            <person name="Suarez D.L."/>
            <person name="Swayne D.E."/>
        </authorList>
    </citation>
    <scope>NUCLEOTIDE SEQUENCE [LARGE SCALE GENOMIC DNA]</scope>
    <source>
        <strain evidence="2 3">CECT 8367</strain>
    </source>
</reference>
<dbReference type="EMBL" id="FWFY01000017">
    <property type="protein sequence ID" value="SLN69767.1"/>
    <property type="molecule type" value="Genomic_DNA"/>
</dbReference>
<evidence type="ECO:0000313" key="3">
    <source>
        <dbReference type="Proteomes" id="UP000193495"/>
    </source>
</evidence>
<dbReference type="Proteomes" id="UP000240624">
    <property type="component" value="Unassembled WGS sequence"/>
</dbReference>
<dbReference type="Pfam" id="PF13376">
    <property type="entry name" value="OmdA"/>
    <property type="match status" value="1"/>
</dbReference>
<organism evidence="2 3">
    <name type="scientific">Limimaricola soesokkakensis</name>
    <dbReference type="NCBI Taxonomy" id="1343159"/>
    <lineage>
        <taxon>Bacteria</taxon>
        <taxon>Pseudomonadati</taxon>
        <taxon>Pseudomonadota</taxon>
        <taxon>Alphaproteobacteria</taxon>
        <taxon>Rhodobacterales</taxon>
        <taxon>Paracoccaceae</taxon>
        <taxon>Limimaricola</taxon>
    </lineage>
</organism>
<dbReference type="EMBL" id="PYGB01000019">
    <property type="protein sequence ID" value="PSK80837.1"/>
    <property type="molecule type" value="Genomic_DNA"/>
</dbReference>
<evidence type="ECO:0000313" key="4">
    <source>
        <dbReference type="Proteomes" id="UP000240624"/>
    </source>
</evidence>
<name>A0A1X7A4D9_9RHOB</name>
<dbReference type="AlphaFoldDB" id="A0A1X7A4D9"/>
<evidence type="ECO:0000313" key="2">
    <source>
        <dbReference type="EMBL" id="SLN69767.1"/>
    </source>
</evidence>
<reference evidence="1 4" key="2">
    <citation type="submission" date="2018-03" db="EMBL/GenBank/DDBJ databases">
        <title>Genomic Encyclopedia of Archaeal and Bacterial Type Strains, Phase II (KMG-II): from individual species to whole genera.</title>
        <authorList>
            <person name="Goeker M."/>
        </authorList>
    </citation>
    <scope>NUCLEOTIDE SEQUENCE [LARGE SCALE GENOMIC DNA]</scope>
    <source>
        <strain evidence="1 4">DSM 29956</strain>
    </source>
</reference>
<keyword evidence="4" id="KW-1185">Reference proteome</keyword>
<protein>
    <submittedName>
        <fullName evidence="1">Bacteriocin resistance YdeI/OmpD-like protein</fullName>
    </submittedName>
</protein>
<evidence type="ECO:0000313" key="1">
    <source>
        <dbReference type="EMBL" id="PSK80837.1"/>
    </source>
</evidence>
<gene>
    <name evidence="1" type="ORF">CLV79_11924</name>
    <name evidence="2" type="ORF">LOS8367_03512</name>
</gene>
<proteinExistence type="predicted"/>
<sequence>MKRPPHPMPYHVEQALGAAGLRERYDQRPWYQRNDYLGWIDRAQREDTKAKRLRQMLDELRAGDLYMKMPWRPKRKGPS</sequence>
<accession>A0A1X7A4D9</accession>